<comment type="caution">
    <text evidence="1">The sequence shown here is derived from an EMBL/GenBank/DDBJ whole genome shotgun (WGS) entry which is preliminary data.</text>
</comment>
<organism evidence="1 2">
    <name type="scientific">Arcicella aurantiaca</name>
    <dbReference type="NCBI Taxonomy" id="591202"/>
    <lineage>
        <taxon>Bacteria</taxon>
        <taxon>Pseudomonadati</taxon>
        <taxon>Bacteroidota</taxon>
        <taxon>Cytophagia</taxon>
        <taxon>Cytophagales</taxon>
        <taxon>Flectobacillaceae</taxon>
        <taxon>Arcicella</taxon>
    </lineage>
</organism>
<dbReference type="OrthoDB" id="5187906at2"/>
<dbReference type="Proteomes" id="UP000245489">
    <property type="component" value="Unassembled WGS sequence"/>
</dbReference>
<evidence type="ECO:0000313" key="1">
    <source>
        <dbReference type="EMBL" id="PWK20289.1"/>
    </source>
</evidence>
<gene>
    <name evidence="1" type="ORF">LV89_03832</name>
</gene>
<protein>
    <submittedName>
        <fullName evidence="1">Uncharacterized protein</fullName>
    </submittedName>
</protein>
<dbReference type="AlphaFoldDB" id="A0A316DSX4"/>
<dbReference type="RefSeq" id="WP_109744501.1">
    <property type="nucleotide sequence ID" value="NZ_QGGO01000025.1"/>
</dbReference>
<name>A0A316DSX4_9BACT</name>
<accession>A0A316DSX4</accession>
<sequence>MDLNKEYNQLQVLLKKSAECQMYSAERIVKIKLQEVAAIAHLFGYDFEFWQETGLWRKYQDVPIQTQAENKTLPETHAVETFKTENISVQAFQSNNAVCESCSKAFERKRKTQRFCTPKCKNDFHNSKKHE</sequence>
<dbReference type="EMBL" id="QGGO01000025">
    <property type="protein sequence ID" value="PWK20289.1"/>
    <property type="molecule type" value="Genomic_DNA"/>
</dbReference>
<proteinExistence type="predicted"/>
<reference evidence="1 2" key="1">
    <citation type="submission" date="2018-05" db="EMBL/GenBank/DDBJ databases">
        <title>Genomic Encyclopedia of Archaeal and Bacterial Type Strains, Phase II (KMG-II): from individual species to whole genera.</title>
        <authorList>
            <person name="Goeker M."/>
        </authorList>
    </citation>
    <scope>NUCLEOTIDE SEQUENCE [LARGE SCALE GENOMIC DNA]</scope>
    <source>
        <strain evidence="1 2">DSM 22214</strain>
    </source>
</reference>
<evidence type="ECO:0000313" key="2">
    <source>
        <dbReference type="Proteomes" id="UP000245489"/>
    </source>
</evidence>
<keyword evidence="2" id="KW-1185">Reference proteome</keyword>